<comment type="similarity">
    <text evidence="4">Belongs to the glycosyltransferase 2 family.</text>
</comment>
<evidence type="ECO:0000256" key="9">
    <source>
        <dbReference type="ARBA" id="ARBA00022630"/>
    </source>
</evidence>
<dbReference type="CDD" id="cd02064">
    <property type="entry name" value="FAD_synthetase_N"/>
    <property type="match status" value="1"/>
</dbReference>
<name>A0A5C6RHW7_9BACT</name>
<dbReference type="Pfam" id="PF01687">
    <property type="entry name" value="Flavokinase"/>
    <property type="match status" value="1"/>
</dbReference>
<dbReference type="UniPathway" id="UPA00276">
    <property type="reaction ID" value="UER00406"/>
</dbReference>
<dbReference type="InterPro" id="IPR029044">
    <property type="entry name" value="Nucleotide-diphossugar_trans"/>
</dbReference>
<keyword evidence="12 23" id="KW-0808">Transferase</keyword>
<dbReference type="Gene3D" id="3.90.550.10">
    <property type="entry name" value="Spore Coat Polysaccharide Biosynthesis Protein SpsA, Chain A"/>
    <property type="match status" value="1"/>
</dbReference>
<dbReference type="Pfam" id="PF06574">
    <property type="entry name" value="FAD_syn"/>
    <property type="match status" value="1"/>
</dbReference>
<dbReference type="GO" id="GO:0016757">
    <property type="term" value="F:glycosyltransferase activity"/>
    <property type="evidence" value="ECO:0007669"/>
    <property type="project" value="UniProtKB-KW"/>
</dbReference>
<dbReference type="NCBIfam" id="NF004162">
    <property type="entry name" value="PRK05627.1-5"/>
    <property type="match status" value="1"/>
</dbReference>
<dbReference type="PANTHER" id="PTHR43179">
    <property type="entry name" value="RHAMNOSYLTRANSFERASE WBBL"/>
    <property type="match status" value="1"/>
</dbReference>
<dbReference type="FunFam" id="3.40.50.620:FF:000021">
    <property type="entry name" value="Riboflavin biosynthesis protein"/>
    <property type="match status" value="1"/>
</dbReference>
<dbReference type="Gene3D" id="3.40.50.620">
    <property type="entry name" value="HUPs"/>
    <property type="match status" value="1"/>
</dbReference>
<evidence type="ECO:0000256" key="19">
    <source>
        <dbReference type="ARBA" id="ARBA00032176"/>
    </source>
</evidence>
<evidence type="ECO:0000256" key="5">
    <source>
        <dbReference type="ARBA" id="ARBA00010214"/>
    </source>
</evidence>
<dbReference type="NCBIfam" id="TIGR00125">
    <property type="entry name" value="cyt_tran_rel"/>
    <property type="match status" value="1"/>
</dbReference>
<reference evidence="23 24" key="1">
    <citation type="submission" date="2019-08" db="EMBL/GenBank/DDBJ databases">
        <title>Genome of Phaeodactylibacter luteus.</title>
        <authorList>
            <person name="Bowman J.P."/>
        </authorList>
    </citation>
    <scope>NUCLEOTIDE SEQUENCE [LARGE SCALE GENOMIC DNA]</scope>
    <source>
        <strain evidence="23 24">KCTC 42180</strain>
    </source>
</reference>
<dbReference type="InterPro" id="IPR001173">
    <property type="entry name" value="Glyco_trans_2-like"/>
</dbReference>
<evidence type="ECO:0000256" key="16">
    <source>
        <dbReference type="ARBA" id="ARBA00022827"/>
    </source>
</evidence>
<evidence type="ECO:0000259" key="22">
    <source>
        <dbReference type="SMART" id="SM00904"/>
    </source>
</evidence>
<evidence type="ECO:0000313" key="24">
    <source>
        <dbReference type="Proteomes" id="UP000321580"/>
    </source>
</evidence>
<evidence type="ECO:0000256" key="15">
    <source>
        <dbReference type="ARBA" id="ARBA00022777"/>
    </source>
</evidence>
<keyword evidence="24" id="KW-1185">Reference proteome</keyword>
<evidence type="ECO:0000256" key="17">
    <source>
        <dbReference type="ARBA" id="ARBA00022840"/>
    </source>
</evidence>
<dbReference type="CDD" id="cd04186">
    <property type="entry name" value="GT_2_like_c"/>
    <property type="match status" value="1"/>
</dbReference>
<gene>
    <name evidence="23" type="ORF">FRY97_17825</name>
</gene>
<dbReference type="RefSeq" id="WP_147168927.1">
    <property type="nucleotide sequence ID" value="NZ_VOOR01000048.1"/>
</dbReference>
<dbReference type="UniPathway" id="UPA00277">
    <property type="reaction ID" value="UER00407"/>
</dbReference>
<keyword evidence="10" id="KW-0288">FMN</keyword>
<evidence type="ECO:0000256" key="18">
    <source>
        <dbReference type="ARBA" id="ARBA00023268"/>
    </source>
</evidence>
<evidence type="ECO:0000256" key="21">
    <source>
        <dbReference type="ARBA" id="ARBA00049494"/>
    </source>
</evidence>
<dbReference type="InterPro" id="IPR002606">
    <property type="entry name" value="Riboflavin_kinase_bac"/>
</dbReference>
<dbReference type="Proteomes" id="UP000321580">
    <property type="component" value="Unassembled WGS sequence"/>
</dbReference>
<dbReference type="OrthoDB" id="9771846at2"/>
<keyword evidence="16" id="KW-0274">FAD</keyword>
<comment type="pathway">
    <text evidence="2">Cofactor biosynthesis; FAD biosynthesis; FAD from FMN: step 1/1.</text>
</comment>
<dbReference type="GO" id="GO:0009398">
    <property type="term" value="P:FMN biosynthetic process"/>
    <property type="evidence" value="ECO:0007669"/>
    <property type="project" value="UniProtKB-UniPathway"/>
</dbReference>
<dbReference type="InterPro" id="IPR023465">
    <property type="entry name" value="Riboflavin_kinase_dom_sf"/>
</dbReference>
<evidence type="ECO:0000256" key="13">
    <source>
        <dbReference type="ARBA" id="ARBA00022695"/>
    </source>
</evidence>
<comment type="caution">
    <text evidence="23">The sequence shown here is derived from an EMBL/GenBank/DDBJ whole genome shotgun (WGS) entry which is preliminary data.</text>
</comment>
<dbReference type="Pfam" id="PF00535">
    <property type="entry name" value="Glycos_transf_2"/>
    <property type="match status" value="1"/>
</dbReference>
<keyword evidence="17" id="KW-0067">ATP-binding</keyword>
<keyword evidence="18" id="KW-0511">Multifunctional enzyme</keyword>
<dbReference type="GO" id="GO:0003919">
    <property type="term" value="F:FMN adenylyltransferase activity"/>
    <property type="evidence" value="ECO:0007669"/>
    <property type="project" value="UniProtKB-EC"/>
</dbReference>
<comment type="function">
    <text evidence="1">Catalyzes the phosphorylation of riboflavin to FMN followed by the adenylation of FMN to FAD.</text>
</comment>
<feature type="domain" description="Riboflavin kinase" evidence="22">
    <location>
        <begin position="183"/>
        <end position="309"/>
    </location>
</feature>
<evidence type="ECO:0000256" key="8">
    <source>
        <dbReference type="ARBA" id="ARBA00018483"/>
    </source>
</evidence>
<evidence type="ECO:0000256" key="11">
    <source>
        <dbReference type="ARBA" id="ARBA00022676"/>
    </source>
</evidence>
<dbReference type="GO" id="GO:0005524">
    <property type="term" value="F:ATP binding"/>
    <property type="evidence" value="ECO:0007669"/>
    <property type="project" value="UniProtKB-KW"/>
</dbReference>
<organism evidence="23 24">
    <name type="scientific">Phaeodactylibacter luteus</name>
    <dbReference type="NCBI Taxonomy" id="1564516"/>
    <lineage>
        <taxon>Bacteria</taxon>
        <taxon>Pseudomonadati</taxon>
        <taxon>Bacteroidota</taxon>
        <taxon>Saprospiria</taxon>
        <taxon>Saprospirales</taxon>
        <taxon>Haliscomenobacteraceae</taxon>
        <taxon>Phaeodactylibacter</taxon>
    </lineage>
</organism>
<dbReference type="SUPFAM" id="SSF53448">
    <property type="entry name" value="Nucleotide-diphospho-sugar transferases"/>
    <property type="match status" value="1"/>
</dbReference>
<evidence type="ECO:0000256" key="12">
    <source>
        <dbReference type="ARBA" id="ARBA00022679"/>
    </source>
</evidence>
<dbReference type="InterPro" id="IPR004821">
    <property type="entry name" value="Cyt_trans-like"/>
</dbReference>
<dbReference type="EC" id="2.7.1.26" evidence="6"/>
<dbReference type="InterPro" id="IPR015865">
    <property type="entry name" value="Riboflavin_kinase_bac/euk"/>
</dbReference>
<dbReference type="PANTHER" id="PTHR43179:SF12">
    <property type="entry name" value="GALACTOFURANOSYLTRANSFERASE GLFT2"/>
    <property type="match status" value="1"/>
</dbReference>
<sequence length="664" mass="74763">MRVFNDLKQLPEFKNAVLTIGSFDGVHHGHQQILDRVKALAREENGESIVITFHPHPRLVIYPKDNSLQLITTIEEKVDLFRHYGIDNVVVVPFTVDFSQQSADEYIQKFLVGQFSPKHIVIGYDHRFGLNRQGDINYLKHHGPACGYQVTEIEKQEVEDIAVSSTKVRRALESGDVAGAARLLGHYFTLTGLVVHGNKIGHQLGYPTANLDLGNRHKLLPPAGIYAVWAQHQGQRYGGMLYIGDRPTLKAYQNKTIEVNLFEFDRDIYGDKLQLELVSRIRDDQQFGSLEGLAEQLGQDREAALSILRPLSENISKLSKPNPEVALVILNYNGKEWLQKFLPAVLKSQYDNLSVVVADNGSTDGSKRWLREAYPQLRLIDLGQNYGFAEGYNQALKQVEAPYYMLLNSDVEVTPGWLQPLVELMERDPTVGACQPKIKAFHDRGRFEYAGAAGGWLDNLGYPFCRGRIFAVTEPDTGQYDELQEIFWATGAALLVRSRLFLGLGGFDGGYFAHSEEIDLCWRIKRAGYKVMARPRSVVYHVGGGTLAYNTPRKAFLNFRNSLFTLVKNETPQRLLWLLPARLLLDGVAGLLFLFQGKLTHIAAIVKAHWSFFGQISATLAKRRHTAELVQKASISPTPNLAGRYPGSIVWAYYARGKKHFKNL</sequence>
<evidence type="ECO:0000256" key="1">
    <source>
        <dbReference type="ARBA" id="ARBA00002121"/>
    </source>
</evidence>
<comment type="pathway">
    <text evidence="3">Cofactor biosynthesis; FMN biosynthesis; FMN from riboflavin (ATP route): step 1/1.</text>
</comment>
<dbReference type="NCBIfam" id="TIGR00083">
    <property type="entry name" value="ribF"/>
    <property type="match status" value="1"/>
</dbReference>
<dbReference type="AlphaFoldDB" id="A0A5C6RHW7"/>
<protein>
    <recommendedName>
        <fullName evidence="8">Bifunctional riboflavin kinase/FMN adenylyltransferase</fullName>
        <ecNumber evidence="6">2.7.1.26</ecNumber>
        <ecNumber evidence="7">2.7.7.2</ecNumber>
    </recommendedName>
    <alternativeName>
        <fullName evidence="19">Riboflavin biosynthesis protein RibF</fullName>
    </alternativeName>
</protein>
<evidence type="ECO:0000256" key="14">
    <source>
        <dbReference type="ARBA" id="ARBA00022741"/>
    </source>
</evidence>
<dbReference type="InterPro" id="IPR014729">
    <property type="entry name" value="Rossmann-like_a/b/a_fold"/>
</dbReference>
<keyword evidence="15 23" id="KW-0418">Kinase</keyword>
<comment type="catalytic activity">
    <reaction evidence="20">
        <text>riboflavin + ATP = FMN + ADP + H(+)</text>
        <dbReference type="Rhea" id="RHEA:14357"/>
        <dbReference type="ChEBI" id="CHEBI:15378"/>
        <dbReference type="ChEBI" id="CHEBI:30616"/>
        <dbReference type="ChEBI" id="CHEBI:57986"/>
        <dbReference type="ChEBI" id="CHEBI:58210"/>
        <dbReference type="ChEBI" id="CHEBI:456216"/>
        <dbReference type="EC" id="2.7.1.26"/>
    </reaction>
</comment>
<evidence type="ECO:0000256" key="7">
    <source>
        <dbReference type="ARBA" id="ARBA00012393"/>
    </source>
</evidence>
<dbReference type="SUPFAM" id="SSF52374">
    <property type="entry name" value="Nucleotidylyl transferase"/>
    <property type="match status" value="1"/>
</dbReference>
<dbReference type="GO" id="GO:0008531">
    <property type="term" value="F:riboflavin kinase activity"/>
    <property type="evidence" value="ECO:0007669"/>
    <property type="project" value="UniProtKB-EC"/>
</dbReference>
<evidence type="ECO:0000256" key="6">
    <source>
        <dbReference type="ARBA" id="ARBA00012105"/>
    </source>
</evidence>
<evidence type="ECO:0000256" key="20">
    <source>
        <dbReference type="ARBA" id="ARBA00047880"/>
    </source>
</evidence>
<evidence type="ECO:0000256" key="10">
    <source>
        <dbReference type="ARBA" id="ARBA00022643"/>
    </source>
</evidence>
<dbReference type="EMBL" id="VOOR01000048">
    <property type="protein sequence ID" value="TXB61703.1"/>
    <property type="molecule type" value="Genomic_DNA"/>
</dbReference>
<dbReference type="InterPro" id="IPR015864">
    <property type="entry name" value="FAD_synthase"/>
</dbReference>
<keyword evidence="14" id="KW-0547">Nucleotide-binding</keyword>
<dbReference type="SUPFAM" id="SSF82114">
    <property type="entry name" value="Riboflavin kinase-like"/>
    <property type="match status" value="1"/>
</dbReference>
<keyword evidence="11" id="KW-0328">Glycosyltransferase</keyword>
<evidence type="ECO:0000256" key="3">
    <source>
        <dbReference type="ARBA" id="ARBA00005201"/>
    </source>
</evidence>
<accession>A0A5C6RHW7</accession>
<evidence type="ECO:0000256" key="4">
    <source>
        <dbReference type="ARBA" id="ARBA00006739"/>
    </source>
</evidence>
<proteinExistence type="inferred from homology"/>
<keyword evidence="9" id="KW-0285">Flavoprotein</keyword>
<evidence type="ECO:0000256" key="2">
    <source>
        <dbReference type="ARBA" id="ARBA00004726"/>
    </source>
</evidence>
<comment type="catalytic activity">
    <reaction evidence="21">
        <text>FMN + ATP + H(+) = FAD + diphosphate</text>
        <dbReference type="Rhea" id="RHEA:17237"/>
        <dbReference type="ChEBI" id="CHEBI:15378"/>
        <dbReference type="ChEBI" id="CHEBI:30616"/>
        <dbReference type="ChEBI" id="CHEBI:33019"/>
        <dbReference type="ChEBI" id="CHEBI:57692"/>
        <dbReference type="ChEBI" id="CHEBI:58210"/>
        <dbReference type="EC" id="2.7.7.2"/>
    </reaction>
</comment>
<dbReference type="Gene3D" id="2.40.30.30">
    <property type="entry name" value="Riboflavin kinase-like"/>
    <property type="match status" value="1"/>
</dbReference>
<dbReference type="EC" id="2.7.7.2" evidence="7"/>
<dbReference type="NCBIfam" id="NF004160">
    <property type="entry name" value="PRK05627.1-3"/>
    <property type="match status" value="1"/>
</dbReference>
<comment type="similarity">
    <text evidence="5">Belongs to the RibF family.</text>
</comment>
<evidence type="ECO:0000313" key="23">
    <source>
        <dbReference type="EMBL" id="TXB61703.1"/>
    </source>
</evidence>
<dbReference type="SMART" id="SM00904">
    <property type="entry name" value="Flavokinase"/>
    <property type="match status" value="1"/>
</dbReference>
<keyword evidence="13 23" id="KW-0548">Nucleotidyltransferase</keyword>
<dbReference type="GO" id="GO:0006747">
    <property type="term" value="P:FAD biosynthetic process"/>
    <property type="evidence" value="ECO:0007669"/>
    <property type="project" value="UniProtKB-UniPathway"/>
</dbReference>
<dbReference type="GO" id="GO:0009231">
    <property type="term" value="P:riboflavin biosynthetic process"/>
    <property type="evidence" value="ECO:0007669"/>
    <property type="project" value="InterPro"/>
</dbReference>